<evidence type="ECO:0000313" key="1">
    <source>
        <dbReference type="Proteomes" id="UP000887566"/>
    </source>
</evidence>
<keyword evidence="1" id="KW-1185">Reference proteome</keyword>
<sequence>MFENGSCLRRRKRFKMPMGSKEALQMELTAAAYNYTPGPVLPPTMYFHQPCIERLPDSVYPYHQAVFFSPKTIVDSSHSHVYADSSRLPQMAAPKLPITVQSFKPPVEPPKIKLPFTIDAILAANG</sequence>
<proteinExistence type="predicted"/>
<protein>
    <submittedName>
        <fullName evidence="2">Uncharacterized protein</fullName>
    </submittedName>
</protein>
<accession>A0A914X1S2</accession>
<name>A0A914X1S2_9BILA</name>
<dbReference type="AlphaFoldDB" id="A0A914X1S2"/>
<dbReference type="WBParaSite" id="PSAMB.scaffold611size45706.g7380.t1">
    <property type="protein sequence ID" value="PSAMB.scaffold611size45706.g7380.t1"/>
    <property type="gene ID" value="PSAMB.scaffold611size45706.g7380"/>
</dbReference>
<reference evidence="2" key="1">
    <citation type="submission" date="2022-11" db="UniProtKB">
        <authorList>
            <consortium name="WormBaseParasite"/>
        </authorList>
    </citation>
    <scope>IDENTIFICATION</scope>
</reference>
<dbReference type="Proteomes" id="UP000887566">
    <property type="component" value="Unplaced"/>
</dbReference>
<organism evidence="1 2">
    <name type="scientific">Plectus sambesii</name>
    <dbReference type="NCBI Taxonomy" id="2011161"/>
    <lineage>
        <taxon>Eukaryota</taxon>
        <taxon>Metazoa</taxon>
        <taxon>Ecdysozoa</taxon>
        <taxon>Nematoda</taxon>
        <taxon>Chromadorea</taxon>
        <taxon>Plectida</taxon>
        <taxon>Plectina</taxon>
        <taxon>Plectoidea</taxon>
        <taxon>Plectidae</taxon>
        <taxon>Plectus</taxon>
    </lineage>
</organism>
<evidence type="ECO:0000313" key="2">
    <source>
        <dbReference type="WBParaSite" id="PSAMB.scaffold611size45706.g7380.t1"/>
    </source>
</evidence>